<dbReference type="EMBL" id="PUIB01000002">
    <property type="protein sequence ID" value="PQO42810.1"/>
    <property type="molecule type" value="Genomic_DNA"/>
</dbReference>
<dbReference type="Proteomes" id="UP000239388">
    <property type="component" value="Unassembled WGS sequence"/>
</dbReference>
<protein>
    <recommendedName>
        <fullName evidence="4">HIRAN domain-containing protein</fullName>
    </recommendedName>
</protein>
<dbReference type="SUPFAM" id="SSF158682">
    <property type="entry name" value="TerB-like"/>
    <property type="match status" value="1"/>
</dbReference>
<dbReference type="Pfam" id="PF08797">
    <property type="entry name" value="HIRAN"/>
    <property type="match status" value="1"/>
</dbReference>
<evidence type="ECO:0000259" key="4">
    <source>
        <dbReference type="SMART" id="SM00910"/>
    </source>
</evidence>
<evidence type="ECO:0000256" key="1">
    <source>
        <dbReference type="ARBA" id="ARBA00022723"/>
    </source>
</evidence>
<organism evidence="5 6">
    <name type="scientific">Blastopirellula marina</name>
    <dbReference type="NCBI Taxonomy" id="124"/>
    <lineage>
        <taxon>Bacteria</taxon>
        <taxon>Pseudomonadati</taxon>
        <taxon>Planctomycetota</taxon>
        <taxon>Planctomycetia</taxon>
        <taxon>Pirellulales</taxon>
        <taxon>Pirellulaceae</taxon>
        <taxon>Blastopirellula</taxon>
    </lineage>
</organism>
<dbReference type="GO" id="GO:0003676">
    <property type="term" value="F:nucleic acid binding"/>
    <property type="evidence" value="ECO:0007669"/>
    <property type="project" value="InterPro"/>
</dbReference>
<sequence>MTNTTNTDPVFVCSYCEQAIKFKSEQQGKCVHCPKCRRKVWVFSNRQNVIDSALTTNWYFKRPRFLLTDEQVGPISDEKFLELMTSPEGSRVVSVRSPEFTADSWVEPEQINLEFIQTKVQQRSAEQARRARKEQRRQETHAKNRQTLTRAISMAVSDGNISLKERSKLHDFAKRAGIPAHEVDALLKYASARLLQDVVEECLEDGLLEPHEKQRIGDLATSLGVPLNFTEEQQRRIKMCDFAWKLLSGTYTPIRSSPPNVQLSSNENPIVHCTGKYFEIAVLKRPAGIPLGNDHYLKEITSGTCLLTDKRLYVSGAYASKKVTLNSIVNASWHQDGLFLNRSTGKSVFIAPSDHDDNWYQFAMLVQHTVTQQPVLGVEPTTRFVPEIAETNSTKDTHPTPSTSSFHTPDEPRFTFRVVGDHIGDRSNWIFLLDIGDPVKLHREPSNPVDPNAVMVLDSNNHLLGYLKREVAVWFAPILDGGRRYHCLTHRKLNSGGLIVGVYEL</sequence>
<dbReference type="Gene3D" id="3.30.70.2330">
    <property type="match status" value="1"/>
</dbReference>
<keyword evidence="1" id="KW-0479">Metal-binding</keyword>
<dbReference type="GO" id="GO:0016818">
    <property type="term" value="F:hydrolase activity, acting on acid anhydrides, in phosphorus-containing anhydrides"/>
    <property type="evidence" value="ECO:0007669"/>
    <property type="project" value="InterPro"/>
</dbReference>
<comment type="caution">
    <text evidence="5">The sequence shown here is derived from an EMBL/GenBank/DDBJ whole genome shotgun (WGS) entry which is preliminary data.</text>
</comment>
<evidence type="ECO:0000256" key="2">
    <source>
        <dbReference type="ARBA" id="ARBA00022801"/>
    </source>
</evidence>
<dbReference type="SMART" id="SM00910">
    <property type="entry name" value="HIRAN"/>
    <property type="match status" value="1"/>
</dbReference>
<dbReference type="OrthoDB" id="260852at2"/>
<proteinExistence type="predicted"/>
<accession>A0A2S8GES0</accession>
<evidence type="ECO:0000256" key="3">
    <source>
        <dbReference type="SAM" id="MobiDB-lite"/>
    </source>
</evidence>
<dbReference type="InterPro" id="IPR014905">
    <property type="entry name" value="HIRAN"/>
</dbReference>
<name>A0A2S8GES0_9BACT</name>
<dbReference type="Gene3D" id="1.10.3680.10">
    <property type="entry name" value="TerB-like"/>
    <property type="match status" value="1"/>
</dbReference>
<gene>
    <name evidence="5" type="ORF">C5Y98_01250</name>
</gene>
<keyword evidence="2" id="KW-0378">Hydrolase</keyword>
<feature type="region of interest" description="Disordered" evidence="3">
    <location>
        <begin position="124"/>
        <end position="145"/>
    </location>
</feature>
<dbReference type="AlphaFoldDB" id="A0A2S8GES0"/>
<reference evidence="5 6" key="1">
    <citation type="submission" date="2018-02" db="EMBL/GenBank/DDBJ databases">
        <title>Comparative genomes isolates from brazilian mangrove.</title>
        <authorList>
            <person name="Araujo J.E."/>
            <person name="Taketani R.G."/>
            <person name="Silva M.C.P."/>
            <person name="Loureco M.V."/>
            <person name="Andreote F.D."/>
        </authorList>
    </citation>
    <scope>NUCLEOTIDE SEQUENCE [LARGE SCALE GENOMIC DNA]</scope>
    <source>
        <strain evidence="5 6">NAP PRIS-MGV</strain>
    </source>
</reference>
<evidence type="ECO:0000313" key="6">
    <source>
        <dbReference type="Proteomes" id="UP000239388"/>
    </source>
</evidence>
<dbReference type="GO" id="GO:0008270">
    <property type="term" value="F:zinc ion binding"/>
    <property type="evidence" value="ECO:0007669"/>
    <property type="project" value="InterPro"/>
</dbReference>
<dbReference type="InterPro" id="IPR029024">
    <property type="entry name" value="TerB-like"/>
</dbReference>
<dbReference type="RefSeq" id="WP_105350818.1">
    <property type="nucleotide sequence ID" value="NZ_PUIB01000002.1"/>
</dbReference>
<feature type="domain" description="HIRAN" evidence="4">
    <location>
        <begin position="413"/>
        <end position="504"/>
    </location>
</feature>
<evidence type="ECO:0000313" key="5">
    <source>
        <dbReference type="EMBL" id="PQO42810.1"/>
    </source>
</evidence>